<evidence type="ECO:0000313" key="2">
    <source>
        <dbReference type="EMBL" id="UQC91508.1"/>
    </source>
</evidence>
<feature type="compositionally biased region" description="Polar residues" evidence="1">
    <location>
        <begin position="116"/>
        <end position="139"/>
    </location>
</feature>
<protein>
    <submittedName>
        <fullName evidence="2">Uncharacterized protein</fullName>
    </submittedName>
</protein>
<accession>A0A9Q8WPS5</accession>
<dbReference type="EMBL" id="CP019481">
    <property type="protein sequence ID" value="UQC91508.1"/>
    <property type="molecule type" value="Genomic_DNA"/>
</dbReference>
<name>A0A9Q8WPS5_9PEZI</name>
<evidence type="ECO:0000256" key="1">
    <source>
        <dbReference type="SAM" id="MobiDB-lite"/>
    </source>
</evidence>
<dbReference type="Proteomes" id="UP000830671">
    <property type="component" value="Chromosome 9"/>
</dbReference>
<sequence length="210" mass="23989">MFCARVAVLLSRLIARTKQTEHVQLADSANNYEPDSCWLALGASAYANHAGLWSWIFQTVRLTARCHQQKQEYTEYLSTSSLKTWAPTEISRHRAYRSMPSSHRQLLRVHLRQNTTPFTPTSQRQARQNIESVSSSSRQAADDLNKGGWGEAEYLCENEKPQVFTPVESVAPEHEIQTDNILVAKRMQYDHINQISTAGYVMMEENIDTD</sequence>
<keyword evidence="3" id="KW-1185">Reference proteome</keyword>
<organism evidence="2 3">
    <name type="scientific">Colletotrichum lupini</name>
    <dbReference type="NCBI Taxonomy" id="145971"/>
    <lineage>
        <taxon>Eukaryota</taxon>
        <taxon>Fungi</taxon>
        <taxon>Dikarya</taxon>
        <taxon>Ascomycota</taxon>
        <taxon>Pezizomycotina</taxon>
        <taxon>Sordariomycetes</taxon>
        <taxon>Hypocreomycetidae</taxon>
        <taxon>Glomerellales</taxon>
        <taxon>Glomerellaceae</taxon>
        <taxon>Colletotrichum</taxon>
        <taxon>Colletotrichum acutatum species complex</taxon>
    </lineage>
</organism>
<gene>
    <name evidence="2" type="ORF">CLUP02_17044</name>
</gene>
<proteinExistence type="predicted"/>
<dbReference type="KEGG" id="clup:CLUP02_17044"/>
<reference evidence="2" key="1">
    <citation type="journal article" date="2021" name="Mol. Plant Microbe Interact.">
        <title>Complete Genome Sequence of the Plant-Pathogenic Fungus Colletotrichum lupini.</title>
        <authorList>
            <person name="Baroncelli R."/>
            <person name="Pensec F."/>
            <person name="Da Lio D."/>
            <person name="Boufleur T."/>
            <person name="Vicente I."/>
            <person name="Sarrocco S."/>
            <person name="Picot A."/>
            <person name="Baraldi E."/>
            <person name="Sukno S."/>
            <person name="Thon M."/>
            <person name="Le Floch G."/>
        </authorList>
    </citation>
    <scope>NUCLEOTIDE SEQUENCE</scope>
    <source>
        <strain evidence="2">IMI 504893</strain>
    </source>
</reference>
<evidence type="ECO:0000313" key="3">
    <source>
        <dbReference type="Proteomes" id="UP000830671"/>
    </source>
</evidence>
<dbReference type="RefSeq" id="XP_049153106.1">
    <property type="nucleotide sequence ID" value="XM_049295959.1"/>
</dbReference>
<dbReference type="AlphaFoldDB" id="A0A9Q8WPS5"/>
<dbReference type="GeneID" id="73350969"/>
<feature type="region of interest" description="Disordered" evidence="1">
    <location>
        <begin position="116"/>
        <end position="143"/>
    </location>
</feature>